<organism evidence="2 3">
    <name type="scientific">Novosphingobium colocasiae</name>
    <dbReference type="NCBI Taxonomy" id="1256513"/>
    <lineage>
        <taxon>Bacteria</taxon>
        <taxon>Pseudomonadati</taxon>
        <taxon>Pseudomonadota</taxon>
        <taxon>Alphaproteobacteria</taxon>
        <taxon>Sphingomonadales</taxon>
        <taxon>Sphingomonadaceae</taxon>
        <taxon>Novosphingobium</taxon>
    </lineage>
</organism>
<dbReference type="AlphaFoldDB" id="A0A918PAX8"/>
<sequence length="167" mass="18680">MKRHRPFLALAVMMAGLMPAWVVAAPKEFDGQGFDCYFQTGLQKLDRVSVWYGGLKYANDKTPQFADPARLIVRQGVVNGAKMTFYVSDKWPDTFDFQYFETSSTSPLSALTIRGTDKQDEGLQAEIVYLPPNVQPGVSIKPSRRINGMCTYTAVVKLAAFRTQTQP</sequence>
<evidence type="ECO:0000313" key="3">
    <source>
        <dbReference type="Proteomes" id="UP000648075"/>
    </source>
</evidence>
<keyword evidence="1" id="KW-0732">Signal</keyword>
<protein>
    <submittedName>
        <fullName evidence="2">Uncharacterized protein</fullName>
    </submittedName>
</protein>
<feature type="signal peptide" evidence="1">
    <location>
        <begin position="1"/>
        <end position="24"/>
    </location>
</feature>
<evidence type="ECO:0000256" key="1">
    <source>
        <dbReference type="SAM" id="SignalP"/>
    </source>
</evidence>
<reference evidence="2" key="2">
    <citation type="submission" date="2020-09" db="EMBL/GenBank/DDBJ databases">
        <authorList>
            <person name="Sun Q."/>
            <person name="Kim S."/>
        </authorList>
    </citation>
    <scope>NUCLEOTIDE SEQUENCE</scope>
    <source>
        <strain evidence="2">KCTC 32255</strain>
    </source>
</reference>
<keyword evidence="3" id="KW-1185">Reference proteome</keyword>
<accession>A0A918PAX8</accession>
<evidence type="ECO:0000313" key="2">
    <source>
        <dbReference type="EMBL" id="GGY96274.1"/>
    </source>
</evidence>
<name>A0A918PAX8_9SPHN</name>
<reference evidence="2" key="1">
    <citation type="journal article" date="2014" name="Int. J. Syst. Evol. Microbiol.">
        <title>Complete genome sequence of Corynebacterium casei LMG S-19264T (=DSM 44701T), isolated from a smear-ripened cheese.</title>
        <authorList>
            <consortium name="US DOE Joint Genome Institute (JGI-PGF)"/>
            <person name="Walter F."/>
            <person name="Albersmeier A."/>
            <person name="Kalinowski J."/>
            <person name="Ruckert C."/>
        </authorList>
    </citation>
    <scope>NUCLEOTIDE SEQUENCE</scope>
    <source>
        <strain evidence="2">KCTC 32255</strain>
    </source>
</reference>
<dbReference type="EMBL" id="BMZA01000002">
    <property type="protein sequence ID" value="GGY96274.1"/>
    <property type="molecule type" value="Genomic_DNA"/>
</dbReference>
<feature type="chain" id="PRO_5037595026" evidence="1">
    <location>
        <begin position="25"/>
        <end position="167"/>
    </location>
</feature>
<dbReference type="Proteomes" id="UP000648075">
    <property type="component" value="Unassembled WGS sequence"/>
</dbReference>
<dbReference type="RefSeq" id="WP_189619913.1">
    <property type="nucleotide sequence ID" value="NZ_BMZA01000002.1"/>
</dbReference>
<proteinExistence type="predicted"/>
<gene>
    <name evidence="2" type="ORF">GCM10011614_08820</name>
</gene>
<comment type="caution">
    <text evidence="2">The sequence shown here is derived from an EMBL/GenBank/DDBJ whole genome shotgun (WGS) entry which is preliminary data.</text>
</comment>